<reference evidence="2 3" key="1">
    <citation type="journal article" date="2020" name="Fungal Divers.">
        <title>Resolving the Mortierellaceae phylogeny through synthesis of multi-gene phylogenetics and phylogenomics.</title>
        <authorList>
            <person name="Vandepol N."/>
            <person name="Liber J."/>
            <person name="Desiro A."/>
            <person name="Na H."/>
            <person name="Kennedy M."/>
            <person name="Barry K."/>
            <person name="Grigoriev I.V."/>
            <person name="Miller A.N."/>
            <person name="O'Donnell K."/>
            <person name="Stajich J.E."/>
            <person name="Bonito G."/>
        </authorList>
    </citation>
    <scope>NUCLEOTIDE SEQUENCE [LARGE SCALE GENOMIC DNA]</scope>
    <source>
        <strain evidence="2 3">AD045</strain>
    </source>
</reference>
<feature type="compositionally biased region" description="Low complexity" evidence="1">
    <location>
        <begin position="469"/>
        <end position="483"/>
    </location>
</feature>
<feature type="compositionally biased region" description="Acidic residues" evidence="1">
    <location>
        <begin position="886"/>
        <end position="907"/>
    </location>
</feature>
<feature type="compositionally biased region" description="Low complexity" evidence="1">
    <location>
        <begin position="799"/>
        <end position="808"/>
    </location>
</feature>
<comment type="caution">
    <text evidence="2">The sequence shown here is derived from an EMBL/GenBank/DDBJ whole genome shotgun (WGS) entry which is preliminary data.</text>
</comment>
<name>A0ABQ7K698_9FUNG</name>
<feature type="compositionally biased region" description="Polar residues" evidence="1">
    <location>
        <begin position="452"/>
        <end position="468"/>
    </location>
</feature>
<evidence type="ECO:0000256" key="1">
    <source>
        <dbReference type="SAM" id="MobiDB-lite"/>
    </source>
</evidence>
<feature type="region of interest" description="Disordered" evidence="1">
    <location>
        <begin position="452"/>
        <end position="515"/>
    </location>
</feature>
<proteinExistence type="predicted"/>
<dbReference type="EMBL" id="JAAAIM010000215">
    <property type="protein sequence ID" value="KAG0292006.1"/>
    <property type="molecule type" value="Genomic_DNA"/>
</dbReference>
<feature type="region of interest" description="Disordered" evidence="1">
    <location>
        <begin position="768"/>
        <end position="811"/>
    </location>
</feature>
<gene>
    <name evidence="2" type="ORF">BGZ96_004631</name>
</gene>
<evidence type="ECO:0000313" key="2">
    <source>
        <dbReference type="EMBL" id="KAG0292006.1"/>
    </source>
</evidence>
<organism evidence="2 3">
    <name type="scientific">Linnemannia gamsii</name>
    <dbReference type="NCBI Taxonomy" id="64522"/>
    <lineage>
        <taxon>Eukaryota</taxon>
        <taxon>Fungi</taxon>
        <taxon>Fungi incertae sedis</taxon>
        <taxon>Mucoromycota</taxon>
        <taxon>Mortierellomycotina</taxon>
        <taxon>Mortierellomycetes</taxon>
        <taxon>Mortierellales</taxon>
        <taxon>Mortierellaceae</taxon>
        <taxon>Linnemannia</taxon>
    </lineage>
</organism>
<evidence type="ECO:0000313" key="3">
    <source>
        <dbReference type="Proteomes" id="UP001194696"/>
    </source>
</evidence>
<dbReference type="Proteomes" id="UP001194696">
    <property type="component" value="Unassembled WGS sequence"/>
</dbReference>
<keyword evidence="3" id="KW-1185">Reference proteome</keyword>
<feature type="compositionally biased region" description="Basic and acidic residues" evidence="1">
    <location>
        <begin position="499"/>
        <end position="515"/>
    </location>
</feature>
<feature type="compositionally biased region" description="Low complexity" evidence="1">
    <location>
        <begin position="773"/>
        <end position="793"/>
    </location>
</feature>
<accession>A0ABQ7K698</accession>
<feature type="compositionally biased region" description="Polar residues" evidence="1">
    <location>
        <begin position="484"/>
        <end position="498"/>
    </location>
</feature>
<sequence>MYYPNAWDLPEDHKNAPPTLEHTPLLIEDTTNDDNTSVPSGKGRPIFPWEASGSVSSTPRTPTRKYYNYAASAEERKRQHELEVAKRLEVEEEALKHIRLQEHARYERERLKEEAQEQVTGSQAFENFRLVNAWDVDVGVQMSILQKTEKRRPRSRKSSAGGFRKGYNLEDMLAYETRQRQEQYETELIQQRLDEEERWQKEQEEARIKEEELRLEKLRLTKIAKLRAQERLRKEEESSMYVFRNAWDPPNIGGAKKKLRIEDEDIEFALPLRQDRRSGGSMTFGIGSPTVVSEREASIARAGRIAVAAGGAAAAGGIALAARSGAVQGEEESGKMTEVSDRTARITGSGAAIIKMEAATLSSATDKATKTITSSTARKITASQGVISSTTTKITAPGSHRFVRTTVNTTITRRKFANGVEVSSTTTSNTTGGERMFEIPAGSRSGSYFTGQGRSTVSVGSSQQASRLTGTTTTRATTTCTSTANKSDTQRAITSGHASETKTTHTHTGEHKSKLSEGYTSTFAEGQHSVHDSHVIGSVQPPTVVYQAGQQVSTAAAMTSGTTRTTATTTSSRSIVQDSSHSVLSGVTSSSSHSGTSGLSFKTEVVEEPRRLTGLALQIDTGSPSKERRVEEELALEYEERQRINDLREKNASAAAVAEAMQVLNRYPQATDRYATRRRADSTSSIKSIGGGALYANDPHAYNSSLSSAFRSGVVREKSIKTSTARSDASGDEDNNVYQEELDELEYFGARHTRGALLLSSPYMPSTPLAGTSQRYSASSVSGYSSRAGSRPTTPGPSTPSRFGPGTPKLSSKRAFDLKIGTIKGLQQPQSESDQQQSGMGDFSNYRIEWNWKELMGKKPRHWSAEAGEEYYDPYNALSTHGSVIDSDEDDHILQSSDDDSEEEEEEALRAQQKKLEGAEGGGMSKSSSNNSLRGSGAFATGADNDFTRESEFVIRGGKIARRRSSMVLDRELL</sequence>
<feature type="region of interest" description="Disordered" evidence="1">
    <location>
        <begin position="882"/>
        <end position="943"/>
    </location>
</feature>
<feature type="compositionally biased region" description="Low complexity" evidence="1">
    <location>
        <begin position="925"/>
        <end position="937"/>
    </location>
</feature>
<feature type="region of interest" description="Disordered" evidence="1">
    <location>
        <begin position="1"/>
        <end position="61"/>
    </location>
</feature>
<protein>
    <submittedName>
        <fullName evidence="2">Uncharacterized protein</fullName>
    </submittedName>
</protein>
<feature type="region of interest" description="Disordered" evidence="1">
    <location>
        <begin position="579"/>
        <end position="600"/>
    </location>
</feature>